<protein>
    <recommendedName>
        <fullName evidence="4">Secreted protein</fullName>
    </recommendedName>
</protein>
<feature type="chain" id="PRO_5046518289" description="Secreted protein" evidence="1">
    <location>
        <begin position="33"/>
        <end position="215"/>
    </location>
</feature>
<evidence type="ECO:0008006" key="4">
    <source>
        <dbReference type="Google" id="ProtNLM"/>
    </source>
</evidence>
<organism evidence="2 3">
    <name type="scientific">Streptomyces polyrhachis</name>
    <dbReference type="NCBI Taxonomy" id="1282885"/>
    <lineage>
        <taxon>Bacteria</taxon>
        <taxon>Bacillati</taxon>
        <taxon>Actinomycetota</taxon>
        <taxon>Actinomycetes</taxon>
        <taxon>Kitasatosporales</taxon>
        <taxon>Streptomycetaceae</taxon>
        <taxon>Streptomyces</taxon>
    </lineage>
</organism>
<comment type="caution">
    <text evidence="2">The sequence shown here is derived from an EMBL/GenBank/DDBJ whole genome shotgun (WGS) entry which is preliminary data.</text>
</comment>
<reference evidence="3" key="1">
    <citation type="journal article" date="2019" name="Int. J. Syst. Evol. Microbiol.">
        <title>The Global Catalogue of Microorganisms (GCM) 10K type strain sequencing project: providing services to taxonomists for standard genome sequencing and annotation.</title>
        <authorList>
            <consortium name="The Broad Institute Genomics Platform"/>
            <consortium name="The Broad Institute Genome Sequencing Center for Infectious Disease"/>
            <person name="Wu L."/>
            <person name="Ma J."/>
        </authorList>
    </citation>
    <scope>NUCLEOTIDE SEQUENCE [LARGE SCALE GENOMIC DNA]</scope>
    <source>
        <strain evidence="3">CGMCC 1.13681</strain>
    </source>
</reference>
<evidence type="ECO:0000313" key="3">
    <source>
        <dbReference type="Proteomes" id="UP001596413"/>
    </source>
</evidence>
<sequence length="215" mass="21947">MASLGFTAGVKRVVTVFAAGAAALTLAAPASAAPFPATTWKVTPTSPTPLPVKMTNSGNVVWTLGAFQLTCTSATVTGSFIGATGNPAQIGTFTAGTWGPTCTSPLGPFSLVHVGGWKIWAKSYDPVTGVTDGYINNVTLNWTGGSMKFTVIGKMSVKYTNSTGALAVTPLPGELSVINPVNCGALFTTATKPTLKATYLVKVTNTTTIPKIVGS</sequence>
<feature type="signal peptide" evidence="1">
    <location>
        <begin position="1"/>
        <end position="32"/>
    </location>
</feature>
<proteinExistence type="predicted"/>
<evidence type="ECO:0000313" key="2">
    <source>
        <dbReference type="EMBL" id="MFC7217699.1"/>
    </source>
</evidence>
<keyword evidence="1" id="KW-0732">Signal</keyword>
<gene>
    <name evidence="2" type="ORF">ACFQLX_05860</name>
</gene>
<accession>A0ABW2GCF4</accession>
<keyword evidence="3" id="KW-1185">Reference proteome</keyword>
<dbReference type="RefSeq" id="WP_386412720.1">
    <property type="nucleotide sequence ID" value="NZ_JBHSZO010000006.1"/>
</dbReference>
<evidence type="ECO:0000256" key="1">
    <source>
        <dbReference type="SAM" id="SignalP"/>
    </source>
</evidence>
<name>A0ABW2GCF4_9ACTN</name>
<dbReference type="Proteomes" id="UP001596413">
    <property type="component" value="Unassembled WGS sequence"/>
</dbReference>
<dbReference type="EMBL" id="JBHSZO010000006">
    <property type="protein sequence ID" value="MFC7217699.1"/>
    <property type="molecule type" value="Genomic_DNA"/>
</dbReference>